<dbReference type="PANTHER" id="PTHR32401:SF48">
    <property type="entry name" value="LEGUME LECTIN DOMAIN-CONTAINING PROTEIN"/>
    <property type="match status" value="1"/>
</dbReference>
<feature type="compositionally biased region" description="Polar residues" evidence="1">
    <location>
        <begin position="220"/>
        <end position="230"/>
    </location>
</feature>
<dbReference type="InterPro" id="IPR050258">
    <property type="entry name" value="Leguminous_Lectin"/>
</dbReference>
<accession>A0ABV2VIT6</accession>
<evidence type="ECO:0000313" key="3">
    <source>
        <dbReference type="EMBL" id="MEU0152207.1"/>
    </source>
</evidence>
<comment type="caution">
    <text evidence="3">The sequence shown here is derived from an EMBL/GenBank/DDBJ whole genome shotgun (WGS) entry which is preliminary data.</text>
</comment>
<feature type="domain" description="Legume lectin" evidence="2">
    <location>
        <begin position="235"/>
        <end position="458"/>
    </location>
</feature>
<dbReference type="InterPro" id="IPR013320">
    <property type="entry name" value="ConA-like_dom_sf"/>
</dbReference>
<evidence type="ECO:0000313" key="4">
    <source>
        <dbReference type="Proteomes" id="UP001550348"/>
    </source>
</evidence>
<dbReference type="SUPFAM" id="SSF49899">
    <property type="entry name" value="Concanavalin A-like lectins/glucanases"/>
    <property type="match status" value="1"/>
</dbReference>
<evidence type="ECO:0000259" key="2">
    <source>
        <dbReference type="Pfam" id="PF00139"/>
    </source>
</evidence>
<keyword evidence="4" id="KW-1185">Reference proteome</keyword>
<protein>
    <recommendedName>
        <fullName evidence="2">Legume lectin domain-containing protein</fullName>
    </recommendedName>
</protein>
<feature type="region of interest" description="Disordered" evidence="1">
    <location>
        <begin position="180"/>
        <end position="230"/>
    </location>
</feature>
<feature type="compositionally biased region" description="Low complexity" evidence="1">
    <location>
        <begin position="180"/>
        <end position="202"/>
    </location>
</feature>
<organism evidence="3 4">
    <name type="scientific">Micromonospora fulviviridis</name>
    <dbReference type="NCBI Taxonomy" id="47860"/>
    <lineage>
        <taxon>Bacteria</taxon>
        <taxon>Bacillati</taxon>
        <taxon>Actinomycetota</taxon>
        <taxon>Actinomycetes</taxon>
        <taxon>Micromonosporales</taxon>
        <taxon>Micromonosporaceae</taxon>
        <taxon>Micromonospora</taxon>
    </lineage>
</organism>
<dbReference type="Proteomes" id="UP001550348">
    <property type="component" value="Unassembled WGS sequence"/>
</dbReference>
<dbReference type="PANTHER" id="PTHR32401">
    <property type="entry name" value="CONCANAVALIN A-LIKE LECTIN FAMILY PROTEIN"/>
    <property type="match status" value="1"/>
</dbReference>
<dbReference type="EMBL" id="JBEXRX010000019">
    <property type="protein sequence ID" value="MEU0152207.1"/>
    <property type="molecule type" value="Genomic_DNA"/>
</dbReference>
<evidence type="ECO:0000256" key="1">
    <source>
        <dbReference type="SAM" id="MobiDB-lite"/>
    </source>
</evidence>
<dbReference type="RefSeq" id="WP_355664191.1">
    <property type="nucleotide sequence ID" value="NZ_JBEXRX010000019.1"/>
</dbReference>
<gene>
    <name evidence="3" type="ORF">ABZ071_09825</name>
</gene>
<sequence length="460" mass="47648">MRHFTRGRTMVVTVVVLSALALWLVLGVGNAATRSDAVQVEPSVVASFVRAAKSCPTLTPARLAAQVMAKTGFKPTPDGGIAGLTAKQWKTWAPSADSSPADRAASLLALAHLTCDLAGQIRMSGVTGDRWRLAVAASQSSIKAVKDVAGVPPSAAAFVERVVGYADFYASGPLLGSGAKTPTPSATATPEATASATPAASPTPKPSQTGRVSSLAKPTRTASRAEQSVQIQRDGFADASGLRLNGSAHVSDGRLYLAAGSAQAASAWATTRIDPSRSFQTSFTAQVSNITDGVAFVVQGQGPTALGNPGSRLGYGQDTTDSVSAVKPSLAVELDTWDNSPDGFDPAGHQHIAVTLNGDHTNHRIWRDPGFSMWGSQPVYVSIAYDASAHRLTVWAASATPTVGRDLTMMATRPPLFTYGVDLSAVVGTRPAYVGFTGGTGRTTVTDAQESIIGWSLVSR</sequence>
<reference evidence="3 4" key="1">
    <citation type="submission" date="2024-06" db="EMBL/GenBank/DDBJ databases">
        <title>The Natural Products Discovery Center: Release of the First 8490 Sequenced Strains for Exploring Actinobacteria Biosynthetic Diversity.</title>
        <authorList>
            <person name="Kalkreuter E."/>
            <person name="Kautsar S.A."/>
            <person name="Yang D."/>
            <person name="Bader C.D."/>
            <person name="Teijaro C.N."/>
            <person name="Fluegel L."/>
            <person name="Davis C.M."/>
            <person name="Simpson J.R."/>
            <person name="Lauterbach L."/>
            <person name="Steele A.D."/>
            <person name="Gui C."/>
            <person name="Meng S."/>
            <person name="Li G."/>
            <person name="Viehrig K."/>
            <person name="Ye F."/>
            <person name="Su P."/>
            <person name="Kiefer A.F."/>
            <person name="Nichols A."/>
            <person name="Cepeda A.J."/>
            <person name="Yan W."/>
            <person name="Fan B."/>
            <person name="Jiang Y."/>
            <person name="Adhikari A."/>
            <person name="Zheng C.-J."/>
            <person name="Schuster L."/>
            <person name="Cowan T.M."/>
            <person name="Smanski M.J."/>
            <person name="Chevrette M.G."/>
            <person name="De Carvalho L.P.S."/>
            <person name="Shen B."/>
        </authorList>
    </citation>
    <scope>NUCLEOTIDE SEQUENCE [LARGE SCALE GENOMIC DNA]</scope>
    <source>
        <strain evidence="3 4">NPDC006286</strain>
    </source>
</reference>
<name>A0ABV2VIT6_9ACTN</name>
<proteinExistence type="predicted"/>
<dbReference type="InterPro" id="IPR001220">
    <property type="entry name" value="Legume_lectin_dom"/>
</dbReference>
<dbReference type="Gene3D" id="2.60.120.200">
    <property type="match status" value="1"/>
</dbReference>
<dbReference type="Pfam" id="PF00139">
    <property type="entry name" value="Lectin_legB"/>
    <property type="match status" value="1"/>
</dbReference>